<feature type="compositionally biased region" description="Polar residues" evidence="1">
    <location>
        <begin position="459"/>
        <end position="475"/>
    </location>
</feature>
<feature type="compositionally biased region" description="Basic and acidic residues" evidence="1">
    <location>
        <begin position="647"/>
        <end position="659"/>
    </location>
</feature>
<feature type="compositionally biased region" description="Polar residues" evidence="1">
    <location>
        <begin position="627"/>
        <end position="642"/>
    </location>
</feature>
<organism evidence="2 3">
    <name type="scientific">Larinioides sclopetarius</name>
    <dbReference type="NCBI Taxonomy" id="280406"/>
    <lineage>
        <taxon>Eukaryota</taxon>
        <taxon>Metazoa</taxon>
        <taxon>Ecdysozoa</taxon>
        <taxon>Arthropoda</taxon>
        <taxon>Chelicerata</taxon>
        <taxon>Arachnida</taxon>
        <taxon>Araneae</taxon>
        <taxon>Araneomorphae</taxon>
        <taxon>Entelegynae</taxon>
        <taxon>Araneoidea</taxon>
        <taxon>Araneidae</taxon>
        <taxon>Larinioides</taxon>
    </lineage>
</organism>
<protein>
    <submittedName>
        <fullName evidence="2">Uncharacterized protein</fullName>
    </submittedName>
</protein>
<feature type="compositionally biased region" description="Polar residues" evidence="1">
    <location>
        <begin position="591"/>
        <end position="606"/>
    </location>
</feature>
<feature type="region of interest" description="Disordered" evidence="1">
    <location>
        <begin position="311"/>
        <end position="669"/>
    </location>
</feature>
<dbReference type="AlphaFoldDB" id="A0AAV2BS44"/>
<reference evidence="2 3" key="1">
    <citation type="submission" date="2024-04" db="EMBL/GenBank/DDBJ databases">
        <authorList>
            <person name="Rising A."/>
            <person name="Reimegard J."/>
            <person name="Sonavane S."/>
            <person name="Akerstrom W."/>
            <person name="Nylinder S."/>
            <person name="Hedman E."/>
            <person name="Kallberg Y."/>
        </authorList>
    </citation>
    <scope>NUCLEOTIDE SEQUENCE [LARGE SCALE GENOMIC DNA]</scope>
</reference>
<sequence length="769" mass="87152">MVNAIEVRKVTQDVLLFVWFKHGALSAEPPRESGLIPEISGKFMTNLSVSIWIESFRTRFIWDEFFKNHFKRMTVSTKLFANYVAYACYILSDSVNANECVFDVLSIVSEFSLRCLEGNCKKYLNTAVDLFCTFFESELCSNFEYQGGWKKFDEYIRKQYNSIQSKSIISDHKLLPNLFEYFPQSLERSKRPDYVINGVVLKKKQKPYYVVNGTVLKNITREQVESHLKAVNFATSIRSKLEKLTENTFEELITDFEKTYRQEKNLHRYAYEEHPDGAKIKKVGWNLAGYHKKKRQEEQCSSQVARQYPVGMQSNGAQQSKDKKSSDGIKNQVKECSSQEVQQYPVGMQRNGAQQNKDKQSTGGAKNQVKESSAKEVQQYPVGMQRNGAQQNKDKQSTGGTKNQVKESSAKEVQQYPVVMQRNGAQQSKDKKSSGWTKIQLKGRSSQKVQQYPVGIQRNGAQQNKDKQSTGGTKNQVKESSSKEVQQYPVGMQGNGAQQNKEKKPSDEIKNQVKEYSSQEVQQYPVGMQRNGAQQNKEKKPSDEIKNQVKEYSSQEVQQYPVGMQRNGAQQNKDKQSTGGTKNQVKESSAKKVQQYSVGMQRNGAQQKKEKKPSDEIKNQVKECSSYEVTKPTSTIKSQGEQSPGEMESHGVQPEKDQESSIGTENQVKHPSLNVKEVAKIVSCSKVTEGKIVAARDALNQNLDSRNFKDRIIPVQAPHLNLRSTKIETVKKLLGEMSPVISNLSDLILTLCEKYGGQVPMDLQLNDNA</sequence>
<name>A0AAV2BS44_9ARAC</name>
<accession>A0AAV2BS44</accession>
<comment type="caution">
    <text evidence="2">The sequence shown here is derived from an EMBL/GenBank/DDBJ whole genome shotgun (WGS) entry which is preliminary data.</text>
</comment>
<evidence type="ECO:0000256" key="1">
    <source>
        <dbReference type="SAM" id="MobiDB-lite"/>
    </source>
</evidence>
<proteinExistence type="predicted"/>
<feature type="compositionally biased region" description="Basic and acidic residues" evidence="1">
    <location>
        <begin position="500"/>
        <end position="513"/>
    </location>
</feature>
<dbReference type="Proteomes" id="UP001497382">
    <property type="component" value="Unassembled WGS sequence"/>
</dbReference>
<feature type="compositionally biased region" description="Polar residues" evidence="1">
    <location>
        <begin position="351"/>
        <end position="365"/>
    </location>
</feature>
<feature type="compositionally biased region" description="Basic and acidic residues" evidence="1">
    <location>
        <begin position="536"/>
        <end position="549"/>
    </location>
</feature>
<keyword evidence="3" id="KW-1185">Reference proteome</keyword>
<evidence type="ECO:0000313" key="2">
    <source>
        <dbReference type="EMBL" id="CAL1298972.1"/>
    </source>
</evidence>
<feature type="compositionally biased region" description="Polar residues" evidence="1">
    <location>
        <begin position="387"/>
        <end position="403"/>
    </location>
</feature>
<feature type="compositionally biased region" description="Basic and acidic residues" evidence="1">
    <location>
        <begin position="612"/>
        <end position="621"/>
    </location>
</feature>
<gene>
    <name evidence="2" type="ORF">LARSCL_LOCUS21093</name>
</gene>
<dbReference type="EMBL" id="CAXIEN010000481">
    <property type="protein sequence ID" value="CAL1298972.1"/>
    <property type="molecule type" value="Genomic_DNA"/>
</dbReference>
<evidence type="ECO:0000313" key="3">
    <source>
        <dbReference type="Proteomes" id="UP001497382"/>
    </source>
</evidence>
<feature type="compositionally biased region" description="Polar residues" evidence="1">
    <location>
        <begin position="567"/>
        <end position="583"/>
    </location>
</feature>